<dbReference type="EnsemblPlants" id="ORUFI03G04220.1">
    <property type="protein sequence ID" value="ORUFI03G04220.1"/>
    <property type="gene ID" value="ORUFI03G04220"/>
</dbReference>
<name>A0A0E0NPZ7_ORYRU</name>
<dbReference type="AlphaFoldDB" id="A0A0E0NPZ7"/>
<accession>A0A0E0NPZ7</accession>
<dbReference type="Proteomes" id="UP000008022">
    <property type="component" value="Unassembled WGS sequence"/>
</dbReference>
<protein>
    <submittedName>
        <fullName evidence="1">Uncharacterized protein</fullName>
    </submittedName>
</protein>
<proteinExistence type="predicted"/>
<reference evidence="1" key="2">
    <citation type="submission" date="2015-06" db="UniProtKB">
        <authorList>
            <consortium name="EnsemblPlants"/>
        </authorList>
    </citation>
    <scope>IDENTIFICATION</scope>
</reference>
<keyword evidence="2" id="KW-1185">Reference proteome</keyword>
<sequence length="99" mass="10896">MAEADDAWIEILLRLLGTTLGFIQLLQPSIISNLRSHFIFKSFVLAAAIQTQDFWSVVHAITGEVCYNSTIHVGSDWFSPLSWSVALAAAVVSEVAWTT</sequence>
<reference evidence="2" key="1">
    <citation type="submission" date="2013-06" db="EMBL/GenBank/DDBJ databases">
        <authorList>
            <person name="Zhao Q."/>
        </authorList>
    </citation>
    <scope>NUCLEOTIDE SEQUENCE</scope>
    <source>
        <strain evidence="2">cv. W1943</strain>
    </source>
</reference>
<organism evidence="1 2">
    <name type="scientific">Oryza rufipogon</name>
    <name type="common">Brownbeard rice</name>
    <name type="synonym">Asian wild rice</name>
    <dbReference type="NCBI Taxonomy" id="4529"/>
    <lineage>
        <taxon>Eukaryota</taxon>
        <taxon>Viridiplantae</taxon>
        <taxon>Streptophyta</taxon>
        <taxon>Embryophyta</taxon>
        <taxon>Tracheophyta</taxon>
        <taxon>Spermatophyta</taxon>
        <taxon>Magnoliopsida</taxon>
        <taxon>Liliopsida</taxon>
        <taxon>Poales</taxon>
        <taxon>Poaceae</taxon>
        <taxon>BOP clade</taxon>
        <taxon>Oryzoideae</taxon>
        <taxon>Oryzeae</taxon>
        <taxon>Oryzinae</taxon>
        <taxon>Oryza</taxon>
    </lineage>
</organism>
<evidence type="ECO:0000313" key="2">
    <source>
        <dbReference type="Proteomes" id="UP000008022"/>
    </source>
</evidence>
<evidence type="ECO:0000313" key="1">
    <source>
        <dbReference type="EnsemblPlants" id="ORUFI03G04220.1"/>
    </source>
</evidence>
<dbReference type="HOGENOM" id="CLU_2324175_0_0_1"/>
<dbReference type="Gramene" id="ORUFI03G04220.1">
    <property type="protein sequence ID" value="ORUFI03G04220.1"/>
    <property type="gene ID" value="ORUFI03G04220"/>
</dbReference>